<keyword evidence="6 7" id="KW-0694">RNA-binding</keyword>
<keyword evidence="11" id="KW-1185">Reference proteome</keyword>
<dbReference type="AlphaFoldDB" id="A0A1U7NCW4"/>
<dbReference type="InterPro" id="IPR001737">
    <property type="entry name" value="KsgA/Erm"/>
</dbReference>
<dbReference type="InterPro" id="IPR023165">
    <property type="entry name" value="rRNA_Ade_diMease-like_C"/>
</dbReference>
<dbReference type="Gene3D" id="3.40.50.150">
    <property type="entry name" value="Vaccinia Virus protein VP39"/>
    <property type="match status" value="1"/>
</dbReference>
<dbReference type="Proteomes" id="UP000186341">
    <property type="component" value="Unassembled WGS sequence"/>
</dbReference>
<dbReference type="GO" id="GO:0005829">
    <property type="term" value="C:cytosol"/>
    <property type="evidence" value="ECO:0007669"/>
    <property type="project" value="TreeGrafter"/>
</dbReference>
<evidence type="ECO:0000256" key="5">
    <source>
        <dbReference type="ARBA" id="ARBA00022691"/>
    </source>
</evidence>
<dbReference type="GeneID" id="82203912"/>
<dbReference type="HAMAP" id="MF_00607">
    <property type="entry name" value="16SrRNA_methyltr_A"/>
    <property type="match status" value="1"/>
</dbReference>
<feature type="binding site" evidence="7 8">
    <location>
        <position position="101"/>
    </location>
    <ligand>
        <name>S-adenosyl-L-methionine</name>
        <dbReference type="ChEBI" id="CHEBI:59789"/>
    </ligand>
</feature>
<keyword evidence="2 7" id="KW-0698">rRNA processing</keyword>
<evidence type="ECO:0000256" key="7">
    <source>
        <dbReference type="HAMAP-Rule" id="MF_00607"/>
    </source>
</evidence>
<evidence type="ECO:0000313" key="11">
    <source>
        <dbReference type="Proteomes" id="UP000186341"/>
    </source>
</evidence>
<dbReference type="PROSITE" id="PS01131">
    <property type="entry name" value="RRNA_A_DIMETH"/>
    <property type="match status" value="1"/>
</dbReference>
<dbReference type="EMBL" id="MPJW01000271">
    <property type="protein sequence ID" value="OLU36520.1"/>
    <property type="molecule type" value="Genomic_DNA"/>
</dbReference>
<dbReference type="GO" id="GO:0052908">
    <property type="term" value="F:16S rRNA (adenine(1518)-N(6)/adenine(1519)-N(6))-dimethyltransferase activity"/>
    <property type="evidence" value="ECO:0007669"/>
    <property type="project" value="UniProtKB-EC"/>
</dbReference>
<keyword evidence="1 7" id="KW-0963">Cytoplasm</keyword>
<dbReference type="Pfam" id="PF00398">
    <property type="entry name" value="RrnaAD"/>
    <property type="match status" value="1"/>
</dbReference>
<name>A0A1U7NCW4_9FIRM</name>
<gene>
    <name evidence="7" type="primary">rsmA</name>
    <name evidence="7" type="synonym">ksgA</name>
    <name evidence="10" type="ORF">BO222_12330</name>
</gene>
<evidence type="ECO:0000256" key="8">
    <source>
        <dbReference type="PROSITE-ProRule" id="PRU01026"/>
    </source>
</evidence>
<evidence type="ECO:0000256" key="2">
    <source>
        <dbReference type="ARBA" id="ARBA00022552"/>
    </source>
</evidence>
<dbReference type="PANTHER" id="PTHR11727">
    <property type="entry name" value="DIMETHYLADENOSINE TRANSFERASE"/>
    <property type="match status" value="1"/>
</dbReference>
<protein>
    <recommendedName>
        <fullName evidence="7">Ribosomal RNA small subunit methyltransferase A</fullName>
        <ecNumber evidence="7">2.1.1.182</ecNumber>
    </recommendedName>
    <alternativeName>
        <fullName evidence="7">16S rRNA (adenine(1518)-N(6)/adenine(1519)-N(6))-dimethyltransferase</fullName>
    </alternativeName>
    <alternativeName>
        <fullName evidence="7">16S rRNA dimethyladenosine transferase</fullName>
    </alternativeName>
    <alternativeName>
        <fullName evidence="7">16S rRNA dimethylase</fullName>
    </alternativeName>
    <alternativeName>
        <fullName evidence="7">S-adenosylmethionine-6-N', N'-adenosyl(rRNA) dimethyltransferase</fullName>
    </alternativeName>
</protein>
<dbReference type="PROSITE" id="PS51689">
    <property type="entry name" value="SAM_RNA_A_N6_MT"/>
    <property type="match status" value="1"/>
</dbReference>
<sequence>MEQPIATKKRTREIQEKYQAQTKKSFGQNFIVEPGVVDKIAKAACGNEGASVIEIGPGIGALTQYLCEYAPEVVAYEIDPRFPPILEKEIDSDHLKVILQDFLETDVDKVLEDFEKQNKKVRFAGNLPYYITTPILFKLFEATHPVDAITVMMQKEVADRFTARPSSKEYNALSVITQYRTDIKKIMDVNRNVFWPSPNVGSSVLQFTFKNDHPIPVEQEKEFFELVKACFTQRRKTIYNNLQEYMKDKEAASAILEKAGIPLNARAQQLELSDFIRLFEVMKDED</sequence>
<comment type="caution">
    <text evidence="10">The sequence shown here is derived from an EMBL/GenBank/DDBJ whole genome shotgun (WGS) entry which is preliminary data.</text>
</comment>
<dbReference type="GO" id="GO:0003723">
    <property type="term" value="F:RNA binding"/>
    <property type="evidence" value="ECO:0007669"/>
    <property type="project" value="UniProtKB-UniRule"/>
</dbReference>
<dbReference type="InterPro" id="IPR011530">
    <property type="entry name" value="rRNA_adenine_dimethylase"/>
</dbReference>
<evidence type="ECO:0000259" key="9">
    <source>
        <dbReference type="SMART" id="SM00650"/>
    </source>
</evidence>
<keyword evidence="5 7" id="KW-0949">S-adenosyl-L-methionine</keyword>
<dbReference type="NCBIfam" id="TIGR00755">
    <property type="entry name" value="ksgA"/>
    <property type="match status" value="1"/>
</dbReference>
<feature type="domain" description="Ribosomal RNA adenine methylase transferase N-terminal" evidence="9">
    <location>
        <begin position="36"/>
        <end position="211"/>
    </location>
</feature>
<comment type="catalytic activity">
    <reaction evidence="7">
        <text>adenosine(1518)/adenosine(1519) in 16S rRNA + 4 S-adenosyl-L-methionine = N(6)-dimethyladenosine(1518)/N(6)-dimethyladenosine(1519) in 16S rRNA + 4 S-adenosyl-L-homocysteine + 4 H(+)</text>
        <dbReference type="Rhea" id="RHEA:19609"/>
        <dbReference type="Rhea" id="RHEA-COMP:10232"/>
        <dbReference type="Rhea" id="RHEA-COMP:10233"/>
        <dbReference type="ChEBI" id="CHEBI:15378"/>
        <dbReference type="ChEBI" id="CHEBI:57856"/>
        <dbReference type="ChEBI" id="CHEBI:59789"/>
        <dbReference type="ChEBI" id="CHEBI:74411"/>
        <dbReference type="ChEBI" id="CHEBI:74493"/>
        <dbReference type="EC" id="2.1.1.182"/>
    </reaction>
</comment>
<dbReference type="Gene3D" id="1.10.8.100">
    <property type="entry name" value="Ribosomal RNA adenine dimethylase-like, domain 2"/>
    <property type="match status" value="1"/>
</dbReference>
<feature type="binding site" evidence="7 8">
    <location>
        <position position="77"/>
    </location>
    <ligand>
        <name>S-adenosyl-L-methionine</name>
        <dbReference type="ChEBI" id="CHEBI:59789"/>
    </ligand>
</feature>
<evidence type="ECO:0000256" key="3">
    <source>
        <dbReference type="ARBA" id="ARBA00022603"/>
    </source>
</evidence>
<dbReference type="RefSeq" id="WP_075821074.1">
    <property type="nucleotide sequence ID" value="NZ_CASUAI010000013.1"/>
</dbReference>
<evidence type="ECO:0000256" key="1">
    <source>
        <dbReference type="ARBA" id="ARBA00022490"/>
    </source>
</evidence>
<feature type="binding site" evidence="7 8">
    <location>
        <position position="29"/>
    </location>
    <ligand>
        <name>S-adenosyl-L-methionine</name>
        <dbReference type="ChEBI" id="CHEBI:59789"/>
    </ligand>
</feature>
<evidence type="ECO:0000313" key="10">
    <source>
        <dbReference type="EMBL" id="OLU36520.1"/>
    </source>
</evidence>
<dbReference type="SUPFAM" id="SSF53335">
    <property type="entry name" value="S-adenosyl-L-methionine-dependent methyltransferases"/>
    <property type="match status" value="1"/>
</dbReference>
<feature type="binding site" evidence="7 8">
    <location>
        <position position="31"/>
    </location>
    <ligand>
        <name>S-adenosyl-L-methionine</name>
        <dbReference type="ChEBI" id="CHEBI:59789"/>
    </ligand>
</feature>
<feature type="binding site" evidence="7 8">
    <location>
        <position position="56"/>
    </location>
    <ligand>
        <name>S-adenosyl-L-methionine</name>
        <dbReference type="ChEBI" id="CHEBI:59789"/>
    </ligand>
</feature>
<dbReference type="OrthoDB" id="9814755at2"/>
<comment type="subcellular location">
    <subcellularLocation>
        <location evidence="7">Cytoplasm</location>
    </subcellularLocation>
</comment>
<dbReference type="InterPro" id="IPR020598">
    <property type="entry name" value="rRNA_Ade_methylase_Trfase_N"/>
</dbReference>
<dbReference type="EC" id="2.1.1.182" evidence="7"/>
<comment type="function">
    <text evidence="7">Specifically dimethylates two adjacent adenosines (A1518 and A1519) in the loop of a conserved hairpin near the 3'-end of 16S rRNA in the 30S particle. May play a critical role in biogenesis of 30S subunits.</text>
</comment>
<evidence type="ECO:0000256" key="6">
    <source>
        <dbReference type="ARBA" id="ARBA00022884"/>
    </source>
</evidence>
<keyword evidence="3 7" id="KW-0489">Methyltransferase</keyword>
<proteinExistence type="inferred from homology"/>
<comment type="similarity">
    <text evidence="7">Belongs to the class I-like SAM-binding methyltransferase superfamily. rRNA adenine N(6)-methyltransferase family. RsmA subfamily.</text>
</comment>
<reference evidence="10 11" key="1">
    <citation type="submission" date="2016-11" db="EMBL/GenBank/DDBJ databases">
        <title>Description of two novel members of the family Erysipelotrichaceae: Ileibacterium lipovorans gen. nov., sp. nov. and Dubosiella newyorkensis, gen. nov., sp. nov.</title>
        <authorList>
            <person name="Cox L.M."/>
            <person name="Sohn J."/>
            <person name="Tyrrell K.L."/>
            <person name="Citron D.M."/>
            <person name="Lawson P.A."/>
            <person name="Patel N.B."/>
            <person name="Iizumi T."/>
            <person name="Perez-Perez G.I."/>
            <person name="Goldstein E.J."/>
            <person name="Blaser M.J."/>
        </authorList>
    </citation>
    <scope>NUCLEOTIDE SEQUENCE [LARGE SCALE GENOMIC DNA]</scope>
    <source>
        <strain evidence="10 11">NYU-BL-A3</strain>
    </source>
</reference>
<dbReference type="InterPro" id="IPR020596">
    <property type="entry name" value="rRNA_Ade_Mease_Trfase_CS"/>
</dbReference>
<dbReference type="InterPro" id="IPR029063">
    <property type="entry name" value="SAM-dependent_MTases_sf"/>
</dbReference>
<evidence type="ECO:0000256" key="4">
    <source>
        <dbReference type="ARBA" id="ARBA00022679"/>
    </source>
</evidence>
<organism evidence="10 11">
    <name type="scientific">Ileibacterium valens</name>
    <dbReference type="NCBI Taxonomy" id="1862668"/>
    <lineage>
        <taxon>Bacteria</taxon>
        <taxon>Bacillati</taxon>
        <taxon>Bacillota</taxon>
        <taxon>Erysipelotrichia</taxon>
        <taxon>Erysipelotrichales</taxon>
        <taxon>Erysipelotrichaceae</taxon>
        <taxon>Ileibacterium</taxon>
    </lineage>
</organism>
<feature type="binding site" evidence="7 8">
    <location>
        <position position="126"/>
    </location>
    <ligand>
        <name>S-adenosyl-L-methionine</name>
        <dbReference type="ChEBI" id="CHEBI:59789"/>
    </ligand>
</feature>
<accession>A0A1U7NCW4</accession>
<dbReference type="FunFam" id="3.40.50.150:FF:000023">
    <property type="entry name" value="Ribosomal RNA small subunit methyltransferase A"/>
    <property type="match status" value="1"/>
</dbReference>
<keyword evidence="4 7" id="KW-0808">Transferase</keyword>
<dbReference type="PANTHER" id="PTHR11727:SF7">
    <property type="entry name" value="DIMETHYLADENOSINE TRANSFERASE-RELATED"/>
    <property type="match status" value="1"/>
</dbReference>
<dbReference type="SMART" id="SM00650">
    <property type="entry name" value="rADc"/>
    <property type="match status" value="1"/>
</dbReference>